<comment type="caution">
    <text evidence="1">The sequence shown here is derived from an EMBL/GenBank/DDBJ whole genome shotgun (WGS) entry which is preliminary data.</text>
</comment>
<proteinExistence type="predicted"/>
<sequence>MSTTTKKDTAVSTGICSFCQTEVSKARMTQHLKHCQQRLASFEPQKKSGARRQTGKLLHLLVEGQYNPQYWMHIEIPASESLLTLDDFLRATWLECCDHMSDFTINGIHYTMEPDEAFVFLGSEEEYIASGLADEEEEEEEYSDEQIIADALQDVYSYLQAIVPEYRAKAPYDLLEECARFTSVDELILFLQEKEKSTKKRRTSAESGKESREDAVIRYLHKHVFRMLLGALQEDRDMDVELAKALRILKPGAKFFHRYDFGSTTYLALRVIDEREGLLPKKNDDAVQVMARNCPPEYPCVVCGKPAQLINTWDEEYDFGLYCKQCAKKKFKYTDEMLPVVNSPRVGVCAYTGD</sequence>
<evidence type="ECO:0000313" key="1">
    <source>
        <dbReference type="EMBL" id="GCE04701.1"/>
    </source>
</evidence>
<keyword evidence="2" id="KW-1185">Reference proteome</keyword>
<evidence type="ECO:0000313" key="2">
    <source>
        <dbReference type="Proteomes" id="UP000287224"/>
    </source>
</evidence>
<dbReference type="InterPro" id="IPR024047">
    <property type="entry name" value="MM3350-like_sf"/>
</dbReference>
<dbReference type="Proteomes" id="UP000287224">
    <property type="component" value="Unassembled WGS sequence"/>
</dbReference>
<protein>
    <submittedName>
        <fullName evidence="1">Uncharacterized protein</fullName>
    </submittedName>
</protein>
<dbReference type="AlphaFoldDB" id="A0A401ZCS9"/>
<name>A0A401ZCS9_9CHLR</name>
<dbReference type="SUPFAM" id="SSF159941">
    <property type="entry name" value="MM3350-like"/>
    <property type="match status" value="1"/>
</dbReference>
<organism evidence="1 2">
    <name type="scientific">Dictyobacter aurantiacus</name>
    <dbReference type="NCBI Taxonomy" id="1936993"/>
    <lineage>
        <taxon>Bacteria</taxon>
        <taxon>Bacillati</taxon>
        <taxon>Chloroflexota</taxon>
        <taxon>Ktedonobacteria</taxon>
        <taxon>Ktedonobacterales</taxon>
        <taxon>Dictyobacteraceae</taxon>
        <taxon>Dictyobacter</taxon>
    </lineage>
</organism>
<dbReference type="EMBL" id="BIFQ01000001">
    <property type="protein sequence ID" value="GCE04701.1"/>
    <property type="molecule type" value="Genomic_DNA"/>
</dbReference>
<gene>
    <name evidence="1" type="ORF">KDAU_20300</name>
</gene>
<reference evidence="2" key="1">
    <citation type="submission" date="2018-12" db="EMBL/GenBank/DDBJ databases">
        <title>Tengunoibacter tsumagoiensis gen. nov., sp. nov., Dictyobacter kobayashii sp. nov., D. alpinus sp. nov., and D. joshuensis sp. nov. and description of Dictyobacteraceae fam. nov. within the order Ktedonobacterales isolated from Tengu-no-mugimeshi.</title>
        <authorList>
            <person name="Wang C.M."/>
            <person name="Zheng Y."/>
            <person name="Sakai Y."/>
            <person name="Toyoda A."/>
            <person name="Minakuchi Y."/>
            <person name="Abe K."/>
            <person name="Yokota A."/>
            <person name="Yabe S."/>
        </authorList>
    </citation>
    <scope>NUCLEOTIDE SEQUENCE [LARGE SCALE GENOMIC DNA]</scope>
    <source>
        <strain evidence="2">S-27</strain>
    </source>
</reference>
<dbReference type="RefSeq" id="WP_126595824.1">
    <property type="nucleotide sequence ID" value="NZ_BIFQ01000001.1"/>
</dbReference>
<dbReference type="OrthoDB" id="162125at2"/>
<accession>A0A401ZCS9</accession>